<feature type="region of interest" description="Disordered" evidence="1">
    <location>
        <begin position="302"/>
        <end position="520"/>
    </location>
</feature>
<feature type="compositionally biased region" description="Low complexity" evidence="1">
    <location>
        <begin position="204"/>
        <end position="238"/>
    </location>
</feature>
<dbReference type="EMBL" id="RSCE01000007">
    <property type="protein sequence ID" value="RSH81333.1"/>
    <property type="molecule type" value="Genomic_DNA"/>
</dbReference>
<feature type="region of interest" description="Disordered" evidence="1">
    <location>
        <begin position="162"/>
        <end position="268"/>
    </location>
</feature>
<dbReference type="RefSeq" id="XP_028476052.1">
    <property type="nucleotide sequence ID" value="XM_028624078.1"/>
</dbReference>
<feature type="compositionally biased region" description="Polar residues" evidence="1">
    <location>
        <begin position="507"/>
        <end position="520"/>
    </location>
</feature>
<accession>A0A427XRA5</accession>
<feature type="compositionally biased region" description="Polar residues" evidence="1">
    <location>
        <begin position="399"/>
        <end position="425"/>
    </location>
</feature>
<dbReference type="GeneID" id="39593319"/>
<evidence type="ECO:0000313" key="4">
    <source>
        <dbReference type="Proteomes" id="UP000279236"/>
    </source>
</evidence>
<keyword evidence="2" id="KW-0812">Transmembrane</keyword>
<feature type="compositionally biased region" description="Low complexity" evidence="1">
    <location>
        <begin position="366"/>
        <end position="395"/>
    </location>
</feature>
<feature type="compositionally biased region" description="Low complexity" evidence="1">
    <location>
        <begin position="247"/>
        <end position="262"/>
    </location>
</feature>
<organism evidence="3 4">
    <name type="scientific">Apiotrichum porosum</name>
    <dbReference type="NCBI Taxonomy" id="105984"/>
    <lineage>
        <taxon>Eukaryota</taxon>
        <taxon>Fungi</taxon>
        <taxon>Dikarya</taxon>
        <taxon>Basidiomycota</taxon>
        <taxon>Agaricomycotina</taxon>
        <taxon>Tremellomycetes</taxon>
        <taxon>Trichosporonales</taxon>
        <taxon>Trichosporonaceae</taxon>
        <taxon>Apiotrichum</taxon>
    </lineage>
</organism>
<keyword evidence="4" id="KW-1185">Reference proteome</keyword>
<dbReference type="Proteomes" id="UP000279236">
    <property type="component" value="Unassembled WGS sequence"/>
</dbReference>
<reference evidence="3 4" key="1">
    <citation type="submission" date="2018-11" db="EMBL/GenBank/DDBJ databases">
        <title>Genome sequence of Apiotrichum porosum DSM 27194.</title>
        <authorList>
            <person name="Aliyu H."/>
            <person name="Gorte O."/>
            <person name="Ochsenreither K."/>
        </authorList>
    </citation>
    <scope>NUCLEOTIDE SEQUENCE [LARGE SCALE GENOMIC DNA]</scope>
    <source>
        <strain evidence="3 4">DSM 27194</strain>
    </source>
</reference>
<gene>
    <name evidence="3" type="ORF">EHS24_008776</name>
</gene>
<feature type="compositionally biased region" description="Low complexity" evidence="1">
    <location>
        <begin position="162"/>
        <end position="178"/>
    </location>
</feature>
<feature type="compositionally biased region" description="Basic and acidic residues" evidence="1">
    <location>
        <begin position="311"/>
        <end position="341"/>
    </location>
</feature>
<sequence length="520" mass="53014">MAISPYSTSNLSFPVVLVKMRLPLVMVLGLVFVKCTQAQQALFIETPTMSACQISQINWGGGTAPYSVTYTVDGTSWTLIGAPTTKLTWPMVVQIAPGAQVMLVVHDQTGATAQSSPVTVGQGDTTCQSSWLAPADITVTHASSTVVSVSDSAAQVVASTVAASSGSHVSSAPSDGSSTSRAVPSSGEITIGASGASGTTALPTGTSSSVVRVGSTGSPLQDSAHATSAHATDTSHSSLELGTARPATATTTDSTGSGADSTPASKSKSNAGAIAGGVVGGLAFIALLLLALLLFHRRRQKRGRSAAWGAGREKALDQGPDRNEENAAGRATQYEHHRHSDSWSGVPAADRVSKPLLGSPFLAPASPTNPSRSSQSQSQSSQSPMPSSPMALSSPRHTFMSTSSSVPPSLDATTPITADTNSASLISLFPAPPPGGPISSTHSSPLMTQADRASMPSTVPSSPPRQWGNASGPWPTQGLGEFGEMDDKQPSSSVGYGPRPPPRKSPRAQQTALLPTMSPL</sequence>
<protein>
    <submittedName>
        <fullName evidence="3">Uncharacterized protein</fullName>
    </submittedName>
</protein>
<keyword evidence="2" id="KW-0472">Membrane</keyword>
<dbReference type="AlphaFoldDB" id="A0A427XRA5"/>
<name>A0A427XRA5_9TREE</name>
<proteinExistence type="predicted"/>
<keyword evidence="2" id="KW-1133">Transmembrane helix</keyword>
<evidence type="ECO:0000313" key="3">
    <source>
        <dbReference type="EMBL" id="RSH81333.1"/>
    </source>
</evidence>
<evidence type="ECO:0000256" key="1">
    <source>
        <dbReference type="SAM" id="MobiDB-lite"/>
    </source>
</evidence>
<evidence type="ECO:0000256" key="2">
    <source>
        <dbReference type="SAM" id="Phobius"/>
    </source>
</evidence>
<dbReference type="Gene3D" id="1.20.5.510">
    <property type="entry name" value="Single helix bin"/>
    <property type="match status" value="1"/>
</dbReference>
<comment type="caution">
    <text evidence="3">The sequence shown here is derived from an EMBL/GenBank/DDBJ whole genome shotgun (WGS) entry which is preliminary data.</text>
</comment>
<feature type="transmembrane region" description="Helical" evidence="2">
    <location>
        <begin position="271"/>
        <end position="295"/>
    </location>
</feature>
<feature type="compositionally biased region" description="Polar residues" evidence="1">
    <location>
        <begin position="438"/>
        <end position="447"/>
    </location>
</feature>